<dbReference type="InterPro" id="IPR003152">
    <property type="entry name" value="FATC_dom"/>
</dbReference>
<evidence type="ECO:0000313" key="9">
    <source>
        <dbReference type="Proteomes" id="UP000740883"/>
    </source>
</evidence>
<dbReference type="InterPro" id="IPR011009">
    <property type="entry name" value="Kinase-like_dom_sf"/>
</dbReference>
<dbReference type="GO" id="GO:0000077">
    <property type="term" value="P:DNA damage checkpoint signaling"/>
    <property type="evidence" value="ECO:0007669"/>
    <property type="project" value="TreeGrafter"/>
</dbReference>
<keyword evidence="8" id="KW-0808">Transferase</keyword>
<dbReference type="Pfam" id="PF02260">
    <property type="entry name" value="FATC"/>
    <property type="match status" value="1"/>
</dbReference>
<feature type="domain" description="FATC" evidence="7">
    <location>
        <begin position="1747"/>
        <end position="1779"/>
    </location>
</feature>
<dbReference type="GO" id="GO:0000723">
    <property type="term" value="P:telomere maintenance"/>
    <property type="evidence" value="ECO:0007669"/>
    <property type="project" value="TreeGrafter"/>
</dbReference>
<dbReference type="SMART" id="SM00146">
    <property type="entry name" value="PI3Kc"/>
    <property type="match status" value="1"/>
</dbReference>
<dbReference type="Pfam" id="PF00454">
    <property type="entry name" value="PI3_PI4_kinase"/>
    <property type="match status" value="1"/>
</dbReference>
<dbReference type="Gene3D" id="3.30.1010.10">
    <property type="entry name" value="Phosphatidylinositol 3-kinase Catalytic Subunit, Chain A, domain 4"/>
    <property type="match status" value="1"/>
</dbReference>
<comment type="caution">
    <text evidence="8">The sequence shown here is derived from an EMBL/GenBank/DDBJ whole genome shotgun (WGS) entry which is preliminary data.</text>
</comment>
<evidence type="ECO:0000256" key="1">
    <source>
        <dbReference type="ARBA" id="ARBA00004123"/>
    </source>
</evidence>
<dbReference type="PANTHER" id="PTHR11139:SF69">
    <property type="entry name" value="SERINE_THREONINE-PROTEIN KINASE ATR"/>
    <property type="match status" value="1"/>
</dbReference>
<proteinExistence type="inferred from homology"/>
<evidence type="ECO:0000256" key="4">
    <source>
        <dbReference type="ARBA" id="ARBA00022763"/>
    </source>
</evidence>
<keyword evidence="5" id="KW-0539">Nucleus</keyword>
<keyword evidence="4" id="KW-0227">DNA damage</keyword>
<dbReference type="Proteomes" id="UP000740883">
    <property type="component" value="Unassembled WGS sequence"/>
</dbReference>
<feature type="domain" description="PI3K/PI4K catalytic" evidence="6">
    <location>
        <begin position="1470"/>
        <end position="1767"/>
    </location>
</feature>
<dbReference type="InterPro" id="IPR057564">
    <property type="entry name" value="HEAT_ATR"/>
</dbReference>
<dbReference type="CDD" id="cd00892">
    <property type="entry name" value="PIKKc_ATR"/>
    <property type="match status" value="1"/>
</dbReference>
<dbReference type="GO" id="GO:0005694">
    <property type="term" value="C:chromosome"/>
    <property type="evidence" value="ECO:0007669"/>
    <property type="project" value="TreeGrafter"/>
</dbReference>
<keyword evidence="3" id="KW-0723">Serine/threonine-protein kinase</keyword>
<dbReference type="EMBL" id="SBJO01000023">
    <property type="protein sequence ID" value="KAF9764420.1"/>
    <property type="molecule type" value="Genomic_DNA"/>
</dbReference>
<dbReference type="InterPro" id="IPR050517">
    <property type="entry name" value="DDR_Repair_Kinase"/>
</dbReference>
<dbReference type="SMART" id="SM01343">
    <property type="entry name" value="FATC"/>
    <property type="match status" value="1"/>
</dbReference>
<sequence>MSIEYTKNLYKQKITFGNYVQILIDCCDKVVSLDLINTILIHIVEDKDQKRTHKCLEIFMRCLKNKIKWPEMFVRSEFLDILNYNRLEYDSYTIFRDIMLFITSHRLKFGTKKVFEVGAFENRFYNYAIYKEFIEPHRFDAWLDVKEMDAVQIGIYKNILRDICISNRDNTTLREYLDTLDIEIEFHKAIMDRDRLIDVTNIPRDYVFVLYPHQVRNISNLLLSKFFLCSSQASCRFCGRKLLPYEYDSDTMEKLAQEEAEKIRKECCEQIDLVTFNKHRRFLEPNNELDKINETDFEDLAYFIIHERIYIGEELIKVLLRATNLLKDNSLILECFSQIDMSTSNNESVILYYVKNLTEKVTNKEIIKEVKHFLRIYDHLKPSKKVTFGLFVLLFECYRELKDTRYPRDFILNTVLIRKNKLRRIIKWILEYYISKIDEINEDFAENFTELAEFLSEERLVEQNMNFIYPIVYSKLEFVNFTEDPSFNERYSHYVAANYIMAGDVEGVRGFYKEGLKETSRAVDVLVPVLLSGFYDTAIFKAIYGDWDKFVSTNIVRILFETRKRYFEQFEQTESCVFFVLRNLLTSCNNENEYNLVYPFIESFIFKGCGVCQDACVEVFVKFFVSQFQGIPQDHIKRMNVLFDFERMLQDIKKNTQVENLKNVLDLVSSRGYLRSSFSEKALILFRSTFSEKDQLMDEKVIENYVKAFLEDVEVSKVVSKIYERVEEKEMVKLMGYIPTRLLYREQKDKLRSEAFLQDNLNEIARMCIEKYAMNIEIEDQDLHCFIIQEIHKYLKNESAQFNNTKYTLSYEPVETNSKLFKKSYGYEEFLENLFSRLLFRCKKDEKFYNFFKYGNLLGIKFLEFSTYQLFNKVVKDVQKGEQFDDNNELVGELEDILKLEGVNYKIIRFLVNLDIYTKNRYFETGIVLEKAIAIKEYYYSIFLIESIIRKNKSDNRMLFNTLQFLYYKVGDSIRTRAINTKFFRINPINLFFEFILDRNLEAARDCLGNVSQAFVEKESFNPHFNPHLNPRLVEILNEKEEEGFLLEISTISEDLSEWRNIQSTDRVCLHFLKDCEMVEKSRDLPKTLEVITERRRMAGDDLQLIKCHEYLKEAINKNISNSHANGIKSKDIRGSSIGDLNVSIDLATNYSATNNFEHHLDSATNNFEHHLDSATNNFEHHLDSATNNFEQALDYSLVRKLVEQEEFGKATKKISQLLAKKDWGILYEFSELYLKQKKMDKSKECLKKMLNLFPKSSPDFRKACVRHAELVDSRQVYEEALGDIKDSAYLYLLYAKNLEGDSPVRSMEFYISSLLLSEEYKYETIPRLFHILSEMEDKKGVKAGVKMVSTLDSAILLPFFSQILIRINHKTKEISEMVERIILRIVEKYPRETHWRIIHMMENMKGIIPSLSLDNKILLSNIKKATEILSSIAQCTQKEISIKEDFPEFYEVLKTNINIPNSSVEIVGIENEVKIFSSLQSPKKITLVGSDGKKYQWLCKYRDDLRKDSRFMDLNRLVNRLLQKNTNSIRTYEVIPFSHKYGIIEFIEGLVSFKSICNDLYSREGISISATTKKFAKTKKIRSPKFREVVLGFPPVFYRWFEENFLTPYNWYLARDNYTKTCAVMNIMGWFMGLGDRHAENILFDINLGDTVHVDLNCIFESAKKLSIPERVPFRLTQNMVDAFGVLGLEGVYTTTMRDTLGLFLQNKNIIISNLLSFVYDPLHEWKSRKEKAPKQVLDSLEKKLSPTDVTSKVEQLNEEAMAESNLGEMYIGWLPFL</sequence>
<dbReference type="GO" id="GO:0004674">
    <property type="term" value="F:protein serine/threonine kinase activity"/>
    <property type="evidence" value="ECO:0007669"/>
    <property type="project" value="UniProtKB-KW"/>
</dbReference>
<dbReference type="InterPro" id="IPR036940">
    <property type="entry name" value="PI3/4_kinase_cat_sf"/>
</dbReference>
<dbReference type="Gene3D" id="1.25.40.10">
    <property type="entry name" value="Tetratricopeptide repeat domain"/>
    <property type="match status" value="1"/>
</dbReference>
<gene>
    <name evidence="8" type="primary">MEC1</name>
    <name evidence="8" type="ORF">NGRA_0569</name>
</gene>
<dbReference type="Pfam" id="PF23593">
    <property type="entry name" value="HEAT_ATR"/>
    <property type="match status" value="1"/>
</dbReference>
<keyword evidence="9" id="KW-1185">Reference proteome</keyword>
<dbReference type="PANTHER" id="PTHR11139">
    <property type="entry name" value="ATAXIA TELANGIECTASIA MUTATED ATM -RELATED"/>
    <property type="match status" value="1"/>
</dbReference>
<evidence type="ECO:0000256" key="3">
    <source>
        <dbReference type="ARBA" id="ARBA00022527"/>
    </source>
</evidence>
<name>A0A9P6H030_9MICR</name>
<evidence type="ECO:0000256" key="2">
    <source>
        <dbReference type="ARBA" id="ARBA00010769"/>
    </source>
</evidence>
<evidence type="ECO:0000259" key="6">
    <source>
        <dbReference type="PROSITE" id="PS50290"/>
    </source>
</evidence>
<dbReference type="OrthoDB" id="381190at2759"/>
<dbReference type="PROSITE" id="PS51190">
    <property type="entry name" value="FATC"/>
    <property type="match status" value="1"/>
</dbReference>
<evidence type="ECO:0000313" key="8">
    <source>
        <dbReference type="EMBL" id="KAF9764420.1"/>
    </source>
</evidence>
<keyword evidence="8" id="KW-0418">Kinase</keyword>
<reference evidence="8 9" key="1">
    <citation type="journal article" date="2020" name="Genome Biol. Evol.">
        <title>Comparative genomics of strictly vertically transmitted, feminizing microsporidia endosymbionts of amphipod crustaceans.</title>
        <authorList>
            <person name="Cormier A."/>
            <person name="Chebbi M.A."/>
            <person name="Giraud I."/>
            <person name="Wattier R."/>
            <person name="Teixeira M."/>
            <person name="Gilbert C."/>
            <person name="Rigaud T."/>
            <person name="Cordaux R."/>
        </authorList>
    </citation>
    <scope>NUCLEOTIDE SEQUENCE [LARGE SCALE GENOMIC DNA]</scope>
    <source>
        <strain evidence="8 9">Ou3-Ou53</strain>
    </source>
</reference>
<evidence type="ECO:0000259" key="7">
    <source>
        <dbReference type="PROSITE" id="PS51190"/>
    </source>
</evidence>
<accession>A0A9P6H030</accession>
<dbReference type="Gene3D" id="1.10.1070.11">
    <property type="entry name" value="Phosphatidylinositol 3-/4-kinase, catalytic domain"/>
    <property type="match status" value="1"/>
</dbReference>
<dbReference type="PROSITE" id="PS50290">
    <property type="entry name" value="PI3_4_KINASE_3"/>
    <property type="match status" value="1"/>
</dbReference>
<dbReference type="GO" id="GO:0006281">
    <property type="term" value="P:DNA repair"/>
    <property type="evidence" value="ECO:0007669"/>
    <property type="project" value="TreeGrafter"/>
</dbReference>
<protein>
    <submittedName>
        <fullName evidence="8">Serine/threonine-protein kinase MEC1 like protein</fullName>
    </submittedName>
</protein>
<dbReference type="GO" id="GO:0005634">
    <property type="term" value="C:nucleus"/>
    <property type="evidence" value="ECO:0007669"/>
    <property type="project" value="UniProtKB-SubCell"/>
</dbReference>
<dbReference type="InterPro" id="IPR000403">
    <property type="entry name" value="PI3/4_kinase_cat_dom"/>
</dbReference>
<evidence type="ECO:0000256" key="5">
    <source>
        <dbReference type="ARBA" id="ARBA00023242"/>
    </source>
</evidence>
<dbReference type="InterPro" id="IPR011990">
    <property type="entry name" value="TPR-like_helical_dom_sf"/>
</dbReference>
<organism evidence="8 9">
    <name type="scientific">Nosema granulosis</name>
    <dbReference type="NCBI Taxonomy" id="83296"/>
    <lineage>
        <taxon>Eukaryota</taxon>
        <taxon>Fungi</taxon>
        <taxon>Fungi incertae sedis</taxon>
        <taxon>Microsporidia</taxon>
        <taxon>Nosematidae</taxon>
        <taxon>Nosema</taxon>
    </lineage>
</organism>
<comment type="subcellular location">
    <subcellularLocation>
        <location evidence="1">Nucleus</location>
    </subcellularLocation>
</comment>
<comment type="similarity">
    <text evidence="2">Belongs to the PI3/PI4-kinase family. ATM subfamily.</text>
</comment>
<dbReference type="SUPFAM" id="SSF56112">
    <property type="entry name" value="Protein kinase-like (PK-like)"/>
    <property type="match status" value="1"/>
</dbReference>